<evidence type="ECO:0000259" key="7">
    <source>
        <dbReference type="PROSITE" id="PS51831"/>
    </source>
</evidence>
<dbReference type="SMART" id="SM00471">
    <property type="entry name" value="HDc"/>
    <property type="match status" value="1"/>
</dbReference>
<protein>
    <recommendedName>
        <fullName evidence="1">bis(5'-nucleosyl)-tetraphosphatase (symmetrical)</fullName>
        <ecNumber evidence="1">3.6.1.41</ecNumber>
    </recommendedName>
</protein>
<reference evidence="8 9" key="1">
    <citation type="submission" date="2020-08" db="EMBL/GenBank/DDBJ databases">
        <title>A Genomic Blueprint of the Chicken Gut Microbiome.</title>
        <authorList>
            <person name="Gilroy R."/>
            <person name="Ravi A."/>
            <person name="Getino M."/>
            <person name="Pursley I."/>
            <person name="Horton D.L."/>
            <person name="Alikhan N.-F."/>
            <person name="Baker D."/>
            <person name="Gharbi K."/>
            <person name="Hall N."/>
            <person name="Watson M."/>
            <person name="Adriaenssens E.M."/>
            <person name="Foster-Nyarko E."/>
            <person name="Jarju S."/>
            <person name="Secka A."/>
            <person name="Antonio M."/>
            <person name="Oren A."/>
            <person name="Chaudhuri R."/>
            <person name="La Ragione R.M."/>
            <person name="Hildebrand F."/>
            <person name="Pallen M.J."/>
        </authorList>
    </citation>
    <scope>NUCLEOTIDE SEQUENCE [LARGE SCALE GENOMIC DNA]</scope>
    <source>
        <strain evidence="8 9">Sa1BUA13</strain>
    </source>
</reference>
<keyword evidence="4 8" id="KW-0378">Hydrolase</keyword>
<dbReference type="RefSeq" id="WP_191715913.1">
    <property type="nucleotide sequence ID" value="NZ_JACSPU010000004.1"/>
</dbReference>
<evidence type="ECO:0000256" key="4">
    <source>
        <dbReference type="ARBA" id="ARBA00022801"/>
    </source>
</evidence>
<proteinExistence type="predicted"/>
<evidence type="ECO:0000256" key="1">
    <source>
        <dbReference type="ARBA" id="ARBA00012506"/>
    </source>
</evidence>
<evidence type="ECO:0000313" key="9">
    <source>
        <dbReference type="Proteomes" id="UP000658980"/>
    </source>
</evidence>
<evidence type="ECO:0000313" key="8">
    <source>
        <dbReference type="EMBL" id="MBD8015757.1"/>
    </source>
</evidence>
<dbReference type="Gene3D" id="1.10.3210.10">
    <property type="entry name" value="Hypothetical protein af1432"/>
    <property type="match status" value="1"/>
</dbReference>
<organism evidence="8 9">
    <name type="scientific">Planococcus wigleyi</name>
    <dbReference type="NCBI Taxonomy" id="2762216"/>
    <lineage>
        <taxon>Bacteria</taxon>
        <taxon>Bacillati</taxon>
        <taxon>Bacillota</taxon>
        <taxon>Bacilli</taxon>
        <taxon>Bacillales</taxon>
        <taxon>Caryophanaceae</taxon>
        <taxon>Planococcus</taxon>
    </lineage>
</organism>
<evidence type="ECO:0000256" key="3">
    <source>
        <dbReference type="ARBA" id="ARBA00022741"/>
    </source>
</evidence>
<accession>A0ABR8WFH6</accession>
<keyword evidence="9" id="KW-1185">Reference proteome</keyword>
<dbReference type="NCBIfam" id="TIGR00488">
    <property type="entry name" value="bis(5'-nucleosyl)-tetraphosphatase (symmetrical) YqeK"/>
    <property type="match status" value="1"/>
</dbReference>
<dbReference type="GO" id="GO:0008803">
    <property type="term" value="F:bis(5'-nucleosyl)-tetraphosphatase (symmetrical) activity"/>
    <property type="evidence" value="ECO:0007669"/>
    <property type="project" value="UniProtKB-EC"/>
</dbReference>
<keyword evidence="2" id="KW-0479">Metal-binding</keyword>
<dbReference type="InterPro" id="IPR051094">
    <property type="entry name" value="Diverse_Catalytic_Enzymes"/>
</dbReference>
<keyword evidence="5" id="KW-0408">Iron</keyword>
<dbReference type="CDD" id="cd00077">
    <property type="entry name" value="HDc"/>
    <property type="match status" value="1"/>
</dbReference>
<name>A0ABR8WFH6_9BACL</name>
<sequence>MEPSQILEKVKERLPDNRFTHVLGVVDTAIELAKEFNVSESKAEIAAILHDVAKFSDRDWMKSIIVSEEMDPLLLEYHAELWHAPVGAYLATTEFGVEDEDVLNAIRYHTTGREAMSDLEKVVYIADLIEPNRKFSGVEELRQLKDRGLDVMMEASVKHSIEFLVSKNQPVFPDSLKCYNYFVQQKGKVKE</sequence>
<comment type="catalytic activity">
    <reaction evidence="6">
        <text>P(1),P(4)-bis(5'-adenosyl) tetraphosphate + H2O = 2 ADP + 2 H(+)</text>
        <dbReference type="Rhea" id="RHEA:24252"/>
        <dbReference type="ChEBI" id="CHEBI:15377"/>
        <dbReference type="ChEBI" id="CHEBI:15378"/>
        <dbReference type="ChEBI" id="CHEBI:58141"/>
        <dbReference type="ChEBI" id="CHEBI:456216"/>
        <dbReference type="EC" id="3.6.1.41"/>
    </reaction>
</comment>
<dbReference type="InterPro" id="IPR006674">
    <property type="entry name" value="HD_domain"/>
</dbReference>
<dbReference type="PANTHER" id="PTHR35795">
    <property type="entry name" value="SLR1885 PROTEIN"/>
    <property type="match status" value="1"/>
</dbReference>
<dbReference type="InterPro" id="IPR005249">
    <property type="entry name" value="YqeK"/>
</dbReference>
<dbReference type="SUPFAM" id="SSF109604">
    <property type="entry name" value="HD-domain/PDEase-like"/>
    <property type="match status" value="1"/>
</dbReference>
<dbReference type="Proteomes" id="UP000658980">
    <property type="component" value="Unassembled WGS sequence"/>
</dbReference>
<dbReference type="PROSITE" id="PS51831">
    <property type="entry name" value="HD"/>
    <property type="match status" value="1"/>
</dbReference>
<keyword evidence="3" id="KW-0547">Nucleotide-binding</keyword>
<comment type="caution">
    <text evidence="8">The sequence shown here is derived from an EMBL/GenBank/DDBJ whole genome shotgun (WGS) entry which is preliminary data.</text>
</comment>
<dbReference type="Pfam" id="PF01966">
    <property type="entry name" value="HD"/>
    <property type="match status" value="1"/>
</dbReference>
<dbReference type="InterPro" id="IPR003607">
    <property type="entry name" value="HD/PDEase_dom"/>
</dbReference>
<evidence type="ECO:0000256" key="6">
    <source>
        <dbReference type="ARBA" id="ARBA00049417"/>
    </source>
</evidence>
<gene>
    <name evidence="8" type="primary">yqeK</name>
    <name evidence="8" type="ORF">H9630_13085</name>
</gene>
<feature type="domain" description="HD" evidence="7">
    <location>
        <begin position="18"/>
        <end position="132"/>
    </location>
</feature>
<evidence type="ECO:0000256" key="2">
    <source>
        <dbReference type="ARBA" id="ARBA00022723"/>
    </source>
</evidence>
<dbReference type="EMBL" id="JACSPU010000004">
    <property type="protein sequence ID" value="MBD8015757.1"/>
    <property type="molecule type" value="Genomic_DNA"/>
</dbReference>
<dbReference type="PANTHER" id="PTHR35795:SF1">
    <property type="entry name" value="BIS(5'-NUCLEOSYL)-TETRAPHOSPHATASE, SYMMETRICAL"/>
    <property type="match status" value="1"/>
</dbReference>
<dbReference type="EC" id="3.6.1.41" evidence="1"/>
<evidence type="ECO:0000256" key="5">
    <source>
        <dbReference type="ARBA" id="ARBA00023004"/>
    </source>
</evidence>